<evidence type="ECO:0000256" key="2">
    <source>
        <dbReference type="ARBA" id="ARBA00022729"/>
    </source>
</evidence>
<organism evidence="6 7">
    <name type="scientific">Virgibacillus massiliensis</name>
    <dbReference type="NCBI Taxonomy" id="1462526"/>
    <lineage>
        <taxon>Bacteria</taxon>
        <taxon>Bacillati</taxon>
        <taxon>Bacillota</taxon>
        <taxon>Bacilli</taxon>
        <taxon>Bacillales</taxon>
        <taxon>Bacillaceae</taxon>
        <taxon>Virgibacillus</taxon>
    </lineage>
</organism>
<dbReference type="SUPFAM" id="SSF53649">
    <property type="entry name" value="Alkaline phosphatase-like"/>
    <property type="match status" value="1"/>
</dbReference>
<dbReference type="PANTHER" id="PTHR43108:SF6">
    <property type="entry name" value="N-SULPHOGLUCOSAMINE SULPHOHYDROLASE"/>
    <property type="match status" value="1"/>
</dbReference>
<dbReference type="PROSITE" id="PS00523">
    <property type="entry name" value="SULFATASE_1"/>
    <property type="match status" value="1"/>
</dbReference>
<dbReference type="InterPro" id="IPR000917">
    <property type="entry name" value="Sulfatase_N"/>
</dbReference>
<dbReference type="GO" id="GO:0016787">
    <property type="term" value="F:hydrolase activity"/>
    <property type="evidence" value="ECO:0007669"/>
    <property type="project" value="UniProtKB-KW"/>
</dbReference>
<proteinExistence type="inferred from homology"/>
<reference evidence="6 7" key="1">
    <citation type="submission" date="2014-03" db="EMBL/GenBank/DDBJ databases">
        <authorList>
            <person name="Urmite Genomes U."/>
        </authorList>
    </citation>
    <scope>NUCLEOTIDE SEQUENCE [LARGE SCALE GENOMIC DNA]</scope>
    <source>
        <strain evidence="6 7">Vm-5</strain>
    </source>
</reference>
<evidence type="ECO:0000313" key="6">
    <source>
        <dbReference type="EMBL" id="CDQ38405.1"/>
    </source>
</evidence>
<feature type="domain" description="Sulfatase N-terminal" evidence="5">
    <location>
        <begin position="6"/>
        <end position="342"/>
    </location>
</feature>
<dbReference type="AlphaFoldDB" id="A0A024Q880"/>
<evidence type="ECO:0000256" key="3">
    <source>
        <dbReference type="ARBA" id="ARBA00022801"/>
    </source>
</evidence>
<dbReference type="eggNOG" id="COG3119">
    <property type="taxonomic scope" value="Bacteria"/>
</dbReference>
<evidence type="ECO:0000256" key="1">
    <source>
        <dbReference type="ARBA" id="ARBA00008779"/>
    </source>
</evidence>
<dbReference type="STRING" id="1462526.BN990_00675"/>
<dbReference type="CDD" id="cd16031">
    <property type="entry name" value="G6S_like"/>
    <property type="match status" value="1"/>
</dbReference>
<evidence type="ECO:0000256" key="4">
    <source>
        <dbReference type="ARBA" id="ARBA00023180"/>
    </source>
</evidence>
<accession>A0A024Q880</accession>
<dbReference type="InterPro" id="IPR024607">
    <property type="entry name" value="Sulfatase_CS"/>
</dbReference>
<dbReference type="PANTHER" id="PTHR43108">
    <property type="entry name" value="N-ACETYLGLUCOSAMINE-6-SULFATASE FAMILY MEMBER"/>
    <property type="match status" value="1"/>
</dbReference>
<keyword evidence="7" id="KW-1185">Reference proteome</keyword>
<dbReference type="OrthoDB" id="9762324at2"/>
<dbReference type="PROSITE" id="PS00149">
    <property type="entry name" value="SULFATASE_2"/>
    <property type="match status" value="1"/>
</dbReference>
<protein>
    <submittedName>
        <fullName evidence="6">Arylsulfatase</fullName>
    </submittedName>
</protein>
<evidence type="ECO:0000313" key="7">
    <source>
        <dbReference type="Proteomes" id="UP000028875"/>
    </source>
</evidence>
<dbReference type="InterPro" id="IPR017850">
    <property type="entry name" value="Alkaline_phosphatase_core_sf"/>
</dbReference>
<name>A0A024Q880_9BACI</name>
<evidence type="ECO:0000259" key="5">
    <source>
        <dbReference type="Pfam" id="PF00884"/>
    </source>
</evidence>
<dbReference type="Proteomes" id="UP000028875">
    <property type="component" value="Unassembled WGS sequence"/>
</dbReference>
<dbReference type="RefSeq" id="WP_038242337.1">
    <property type="nucleotide sequence ID" value="NZ_BNER01000001.1"/>
</dbReference>
<keyword evidence="3" id="KW-0378">Hydrolase</keyword>
<sequence length="463" mass="54053">MDTKQPNILFIMSDDHAAQAISSYNHTPLVETPNIDRIANEGMRFDHVYCTNSLCAPSRATILTGNYSHENGVRGLSEHFDGRQQTFPKLLQENGYDTAIIGKWHLGHGGNSDPTGFNYWNIFPDQGDYYDPVMIEMGEEKKVKGYATDIVTDLSIDWLENKNRKQPFMMMVHHKAPHRPWQPPEKYKQLFEDKAVHFPNTFNDTYADRANAAKIADMRIEDLKEEDVKGVPPAGLSKQEMKQWKYQRYIKDYLRCVVSIDDNVGKLLDYLDKNGLAEDTIVIYTSDQGFFLGEHGWYDKRFMYEESLRMPYVMRYPKEIKANSVSTDFIINNDFAPTFLDYCQVPAKESMQGESFRVIAKGDKPKLWRDAVYYRYWEHLTIHQVTAHYGVRTERYKLIYYYGDPLDVIGAVNKPMEPEWELFDLEKDPMELKNEYHNPAYAPVITELKNKLTQLRVQYNETI</sequence>
<comment type="similarity">
    <text evidence="1">Belongs to the sulfatase family.</text>
</comment>
<dbReference type="Gene3D" id="3.40.720.10">
    <property type="entry name" value="Alkaline Phosphatase, subunit A"/>
    <property type="match status" value="1"/>
</dbReference>
<dbReference type="Pfam" id="PF00884">
    <property type="entry name" value="Sulfatase"/>
    <property type="match status" value="1"/>
</dbReference>
<keyword evidence="2" id="KW-0732">Signal</keyword>
<comment type="caution">
    <text evidence="6">The sequence shown here is derived from an EMBL/GenBank/DDBJ whole genome shotgun (WGS) entry which is preliminary data.</text>
</comment>
<dbReference type="EMBL" id="CCDP010000001">
    <property type="protein sequence ID" value="CDQ38405.1"/>
    <property type="molecule type" value="Genomic_DNA"/>
</dbReference>
<gene>
    <name evidence="6" type="primary">atsA_1</name>
    <name evidence="6" type="ORF">BN990_00675</name>
</gene>
<reference evidence="7" key="2">
    <citation type="submission" date="2014-05" db="EMBL/GenBank/DDBJ databases">
        <title>Draft genome sequence of Virgibacillus massiliensis Vm-5.</title>
        <authorList>
            <person name="Khelaifia S."/>
            <person name="Croce O."/>
            <person name="Lagier J.C."/>
            <person name="Raoult D."/>
        </authorList>
    </citation>
    <scope>NUCLEOTIDE SEQUENCE [LARGE SCALE GENOMIC DNA]</scope>
    <source>
        <strain evidence="7">Vm-5</strain>
    </source>
</reference>
<keyword evidence="4" id="KW-0325">Glycoprotein</keyword>